<protein>
    <submittedName>
        <fullName evidence="1">Uncharacterized protein</fullName>
    </submittedName>
</protein>
<evidence type="ECO:0000313" key="2">
    <source>
        <dbReference type="Proteomes" id="UP000538566"/>
    </source>
</evidence>
<dbReference type="RefSeq" id="WP_183661273.1">
    <property type="nucleotide sequence ID" value="NZ_JACHOA010000008.1"/>
</dbReference>
<organism evidence="1 2">
    <name type="scientific">Novosphingobium taihuense</name>
    <dbReference type="NCBI Taxonomy" id="260085"/>
    <lineage>
        <taxon>Bacteria</taxon>
        <taxon>Pseudomonadati</taxon>
        <taxon>Pseudomonadota</taxon>
        <taxon>Alphaproteobacteria</taxon>
        <taxon>Sphingomonadales</taxon>
        <taxon>Sphingomonadaceae</taxon>
        <taxon>Novosphingobium</taxon>
    </lineage>
</organism>
<comment type="caution">
    <text evidence="1">The sequence shown here is derived from an EMBL/GenBank/DDBJ whole genome shotgun (WGS) entry which is preliminary data.</text>
</comment>
<proteinExistence type="predicted"/>
<dbReference type="EMBL" id="JACHOA010000008">
    <property type="protein sequence ID" value="MBB4615483.1"/>
    <property type="molecule type" value="Genomic_DNA"/>
</dbReference>
<accession>A0A7W7EVI5</accession>
<reference evidence="1 2" key="1">
    <citation type="submission" date="2020-08" db="EMBL/GenBank/DDBJ databases">
        <title>Genomic Encyclopedia of Type Strains, Phase IV (KMG-IV): sequencing the most valuable type-strain genomes for metagenomic binning, comparative biology and taxonomic classification.</title>
        <authorList>
            <person name="Goeker M."/>
        </authorList>
    </citation>
    <scope>NUCLEOTIDE SEQUENCE [LARGE SCALE GENOMIC DNA]</scope>
    <source>
        <strain evidence="1 2">DSM 17507</strain>
    </source>
</reference>
<dbReference type="Proteomes" id="UP000538566">
    <property type="component" value="Unassembled WGS sequence"/>
</dbReference>
<dbReference type="AlphaFoldDB" id="A0A7W7EVI5"/>
<gene>
    <name evidence="1" type="ORF">GGR37_003779</name>
</gene>
<sequence>MSEGIKLKISLRLSCDNEIAMGHGKADLLDAINAEDISSEETLCASRQ</sequence>
<keyword evidence="2" id="KW-1185">Reference proteome</keyword>
<name>A0A7W7EVI5_9SPHN</name>
<evidence type="ECO:0000313" key="1">
    <source>
        <dbReference type="EMBL" id="MBB4615483.1"/>
    </source>
</evidence>